<feature type="region of interest" description="Disordered" evidence="2">
    <location>
        <begin position="1"/>
        <end position="123"/>
    </location>
</feature>
<feature type="compositionally biased region" description="Low complexity" evidence="2">
    <location>
        <begin position="60"/>
        <end position="98"/>
    </location>
</feature>
<reference evidence="3 4" key="1">
    <citation type="submission" date="2022-12" db="EMBL/GenBank/DDBJ databases">
        <title>Genomic features and morphological characterization of a novel Knufia sp. strain isolated from spacecraft assembly facility.</title>
        <authorList>
            <person name="Teixeira M."/>
            <person name="Chander A.M."/>
            <person name="Stajich J.E."/>
            <person name="Venkateswaran K."/>
        </authorList>
    </citation>
    <scope>NUCLEOTIDE SEQUENCE [LARGE SCALE GENOMIC DNA]</scope>
    <source>
        <strain evidence="3 4">FJI-L2-BK-P2</strain>
    </source>
</reference>
<evidence type="ECO:0000313" key="3">
    <source>
        <dbReference type="EMBL" id="KAK5957687.1"/>
    </source>
</evidence>
<organism evidence="3 4">
    <name type="scientific">Knufia fluminis</name>
    <dbReference type="NCBI Taxonomy" id="191047"/>
    <lineage>
        <taxon>Eukaryota</taxon>
        <taxon>Fungi</taxon>
        <taxon>Dikarya</taxon>
        <taxon>Ascomycota</taxon>
        <taxon>Pezizomycotina</taxon>
        <taxon>Eurotiomycetes</taxon>
        <taxon>Chaetothyriomycetidae</taxon>
        <taxon>Chaetothyriales</taxon>
        <taxon>Trichomeriaceae</taxon>
        <taxon>Knufia</taxon>
    </lineage>
</organism>
<evidence type="ECO:0000256" key="2">
    <source>
        <dbReference type="SAM" id="MobiDB-lite"/>
    </source>
</evidence>
<feature type="coiled-coil region" evidence="1">
    <location>
        <begin position="1088"/>
        <end position="1115"/>
    </location>
</feature>
<dbReference type="EMBL" id="JAKLMC020000002">
    <property type="protein sequence ID" value="KAK5957687.1"/>
    <property type="molecule type" value="Genomic_DNA"/>
</dbReference>
<keyword evidence="1" id="KW-0175">Coiled coil</keyword>
<feature type="compositionally biased region" description="Basic and acidic residues" evidence="2">
    <location>
        <begin position="328"/>
        <end position="340"/>
    </location>
</feature>
<protein>
    <submittedName>
        <fullName evidence="3">Uncharacterized protein</fullName>
    </submittedName>
</protein>
<feature type="compositionally biased region" description="Low complexity" evidence="2">
    <location>
        <begin position="418"/>
        <end position="430"/>
    </location>
</feature>
<feature type="compositionally biased region" description="Low complexity" evidence="2">
    <location>
        <begin position="464"/>
        <end position="488"/>
    </location>
</feature>
<feature type="compositionally biased region" description="Polar residues" evidence="2">
    <location>
        <begin position="21"/>
        <end position="48"/>
    </location>
</feature>
<proteinExistence type="predicted"/>
<gene>
    <name evidence="3" type="ORF">OHC33_000876</name>
</gene>
<feature type="compositionally biased region" description="Polar residues" evidence="2">
    <location>
        <begin position="440"/>
        <end position="449"/>
    </location>
</feature>
<accession>A0AAN8ESD8</accession>
<feature type="region of interest" description="Disordered" evidence="2">
    <location>
        <begin position="522"/>
        <end position="573"/>
    </location>
</feature>
<feature type="compositionally biased region" description="Basic and acidic residues" evidence="2">
    <location>
        <begin position="630"/>
        <end position="643"/>
    </location>
</feature>
<feature type="compositionally biased region" description="Polar residues" evidence="2">
    <location>
        <begin position="1"/>
        <end position="12"/>
    </location>
</feature>
<feature type="compositionally biased region" description="Low complexity" evidence="2">
    <location>
        <begin position="973"/>
        <end position="983"/>
    </location>
</feature>
<feature type="compositionally biased region" description="Basic and acidic residues" evidence="2">
    <location>
        <begin position="812"/>
        <end position="826"/>
    </location>
</feature>
<feature type="region of interest" description="Disordered" evidence="2">
    <location>
        <begin position="812"/>
        <end position="842"/>
    </location>
</feature>
<sequence length="1136" mass="123034">MSRGTDLNSSQRPKPRFMHSTEASRTQKSARTPSSRQSASPTLHSSPISKRRHIFQRATGRLASLSASKARSGRLPISSPISPSPSKESSLRLPSPSRRYSHIPQPIKKDSLPSPTDKPLPSIPVATFVSRSPIHRRSLLDATEKPLRRSVSPGTLEDWPTLSPIKAHEPQELSSSPNMVSATTPVKPSLGESVIERMRKLDLNDEPIRHLNNARSTTSFSKAQPQNYTPKIHATTHHNGNSTTQKEHYAGDAKFFDPRPAPETPRAAKQDRTSTGSTIARRLSLRGLNILKTRRSSRSSVGKSTAEDPAEGRPPSSFIPQPSVRISVGDKKDIGSSRKESVKRKPVTSSSIPRPLRSVTDAGSPYMNTAQASPKVIQLKRAQGQVADILQKQNGIAQEHPKYDVRPAWGLGPDQACSSPSPRSSSLPLPGRNEPRPTVSAMTMLSSWMQPDPCEDEDDERKASTSSSTTIKKEPVSSPLSSPVSTPTRKASLKENIPPAEHNSDEDLSPVRNFKFPAVITIEEEGDDGRSDITRVTSMSSASKAGTIYAQDERGGYRLKPVSKTDPKNGPRVRIEDSADQLLLTDAQLAEVEAKREAYQRKFSAHLMDGQEKEVIPELASLQYSSNSHAHPERKPETHEHQTDGQTTAPSKTRLAPPVPINIGTLSHSPTGWPLHISKIAPFAEVESTHPSPKRKSASESNLRANPDTPPPPPLRDGPGPAYESSPASAYTLKTALNYIPRADAIPVSVSVSRTDSLRDKMTKPRKSLPNITGARLRFPPRTSSKLDETSPLHSLRKQTSALLSSYVDQRADFSPKGETPSDKLNGRTGIGTGTSHVNVNVDNTVTTTPPTSSAHRHQLKHIQTYNSSLRNLNTHQNIAFQNDLPSSPIPVPGTVQTGKAKMMSTMRGLMHKISKDGTLSRSGSGSEMKAAVVYHSGGKRGSDAAEYKSSPLALRSPDGVSALQTRGGDASGNGNDNDMGSSIEKSLPTKAKRTLGLSRLAHGHGMNTNPNTHSTKHDGDDTDSTSPFLTSALEPLEIRSATALAFSLLDRARDTNANANNNNSGSGNGQAEYVELAKVIVATVTLARDAEKAMEEAKQAAARAEMKCVEVRREIADMGRRVEGMVNGRRKEEGI</sequence>
<feature type="compositionally biased region" description="Polar residues" evidence="2">
    <location>
        <begin position="534"/>
        <end position="544"/>
    </location>
</feature>
<keyword evidence="4" id="KW-1185">Reference proteome</keyword>
<feature type="region of interest" description="Disordered" evidence="2">
    <location>
        <begin position="618"/>
        <end position="668"/>
    </location>
</feature>
<name>A0AAN8ESD8_9EURO</name>
<feature type="region of interest" description="Disordered" evidence="2">
    <location>
        <begin position="938"/>
        <end position="989"/>
    </location>
</feature>
<evidence type="ECO:0000313" key="4">
    <source>
        <dbReference type="Proteomes" id="UP001316803"/>
    </source>
</evidence>
<comment type="caution">
    <text evidence="3">The sequence shown here is derived from an EMBL/GenBank/DDBJ whole genome shotgun (WGS) entry which is preliminary data.</text>
</comment>
<feature type="region of interest" description="Disordered" evidence="2">
    <location>
        <begin position="404"/>
        <end position="510"/>
    </location>
</feature>
<feature type="region of interest" description="Disordered" evidence="2">
    <location>
        <begin position="253"/>
        <end position="367"/>
    </location>
</feature>
<feature type="region of interest" description="Disordered" evidence="2">
    <location>
        <begin position="757"/>
        <end position="797"/>
    </location>
</feature>
<dbReference type="AlphaFoldDB" id="A0AAN8ESD8"/>
<feature type="compositionally biased region" description="Basic and acidic residues" evidence="2">
    <location>
        <begin position="563"/>
        <end position="573"/>
    </location>
</feature>
<dbReference type="Proteomes" id="UP001316803">
    <property type="component" value="Unassembled WGS sequence"/>
</dbReference>
<evidence type="ECO:0000256" key="1">
    <source>
        <dbReference type="SAM" id="Coils"/>
    </source>
</evidence>
<feature type="region of interest" description="Disordered" evidence="2">
    <location>
        <begin position="1002"/>
        <end position="1025"/>
    </location>
</feature>
<feature type="region of interest" description="Disordered" evidence="2">
    <location>
        <begin position="686"/>
        <end position="727"/>
    </location>
</feature>